<dbReference type="EMBL" id="AP008955">
    <property type="protein sequence ID" value="BAH41486.1"/>
    <property type="molecule type" value="Genomic_DNA"/>
</dbReference>
<sequence length="34" mass="3815">MAKGLGKKFAGYLLYQHLQFRIGHLISSASFFSP</sequence>
<evidence type="ECO:0000313" key="1">
    <source>
        <dbReference type="EMBL" id="BAH41486.1"/>
    </source>
</evidence>
<dbReference type="Proteomes" id="UP000001877">
    <property type="component" value="Chromosome"/>
</dbReference>
<dbReference type="KEGG" id="bbe:BBR47_05090"/>
<dbReference type="AlphaFoldDB" id="C0ZK35"/>
<keyword evidence="2" id="KW-1185">Reference proteome</keyword>
<accession>C0ZK35</accession>
<reference evidence="1 2" key="1">
    <citation type="submission" date="2005-03" db="EMBL/GenBank/DDBJ databases">
        <title>Brevibacillus brevis strain 47, complete genome.</title>
        <authorList>
            <person name="Hosoyama A."/>
            <person name="Yamada R."/>
            <person name="Hongo Y."/>
            <person name="Terui Y."/>
            <person name="Ankai A."/>
            <person name="Masuyama W."/>
            <person name="Sekiguchi M."/>
            <person name="Takeda T."/>
            <person name="Asano K."/>
            <person name="Ohji S."/>
            <person name="Ichikawa N."/>
            <person name="Narita S."/>
            <person name="Aoki N."/>
            <person name="Miura H."/>
            <person name="Matsushita S."/>
            <person name="Sekigawa T."/>
            <person name="Yamagata H."/>
            <person name="Yoshikawa H."/>
            <person name="Udaka S."/>
            <person name="Tanikawa S."/>
            <person name="Fujita N."/>
        </authorList>
    </citation>
    <scope>NUCLEOTIDE SEQUENCE [LARGE SCALE GENOMIC DNA]</scope>
    <source>
        <strain evidence="2">47 / JCM 6285 / NBRC 100599</strain>
    </source>
</reference>
<protein>
    <submittedName>
        <fullName evidence="1">Uncharacterized protein</fullName>
    </submittedName>
</protein>
<evidence type="ECO:0000313" key="2">
    <source>
        <dbReference type="Proteomes" id="UP000001877"/>
    </source>
</evidence>
<dbReference type="HOGENOM" id="CLU_3372476_0_0_9"/>
<proteinExistence type="predicted"/>
<gene>
    <name evidence="1" type="ordered locus">BBR47_05090</name>
</gene>
<organism evidence="1 2">
    <name type="scientific">Brevibacillus brevis (strain 47 / JCM 6285 / NBRC 100599)</name>
    <dbReference type="NCBI Taxonomy" id="358681"/>
    <lineage>
        <taxon>Bacteria</taxon>
        <taxon>Bacillati</taxon>
        <taxon>Bacillota</taxon>
        <taxon>Bacilli</taxon>
        <taxon>Bacillales</taxon>
        <taxon>Paenibacillaceae</taxon>
        <taxon>Brevibacillus</taxon>
    </lineage>
</organism>
<name>C0ZK35_BREBN</name>
<dbReference type="STRING" id="358681.BBR47_05090"/>